<protein>
    <recommendedName>
        <fullName evidence="3">Reverse transcriptase zinc-binding domain-containing protein</fullName>
    </recommendedName>
</protein>
<evidence type="ECO:0000313" key="1">
    <source>
        <dbReference type="EMBL" id="KAG2120526.1"/>
    </source>
</evidence>
<dbReference type="EMBL" id="JABBWM010000001">
    <property type="protein sequence ID" value="KAG2120526.1"/>
    <property type="molecule type" value="Genomic_DNA"/>
</dbReference>
<keyword evidence="2" id="KW-1185">Reference proteome</keyword>
<proteinExistence type="predicted"/>
<organism evidence="1 2">
    <name type="scientific">Suillus discolor</name>
    <dbReference type="NCBI Taxonomy" id="1912936"/>
    <lineage>
        <taxon>Eukaryota</taxon>
        <taxon>Fungi</taxon>
        <taxon>Dikarya</taxon>
        <taxon>Basidiomycota</taxon>
        <taxon>Agaricomycotina</taxon>
        <taxon>Agaricomycetes</taxon>
        <taxon>Agaricomycetidae</taxon>
        <taxon>Boletales</taxon>
        <taxon>Suillineae</taxon>
        <taxon>Suillaceae</taxon>
        <taxon>Suillus</taxon>
    </lineage>
</organism>
<name>A0A9P7FM46_9AGAM</name>
<reference evidence="1" key="1">
    <citation type="journal article" date="2020" name="New Phytol.">
        <title>Comparative genomics reveals dynamic genome evolution in host specialist ectomycorrhizal fungi.</title>
        <authorList>
            <person name="Lofgren L.A."/>
            <person name="Nguyen N.H."/>
            <person name="Vilgalys R."/>
            <person name="Ruytinx J."/>
            <person name="Liao H.L."/>
            <person name="Branco S."/>
            <person name="Kuo A."/>
            <person name="LaButti K."/>
            <person name="Lipzen A."/>
            <person name="Andreopoulos W."/>
            <person name="Pangilinan J."/>
            <person name="Riley R."/>
            <person name="Hundley H."/>
            <person name="Na H."/>
            <person name="Barry K."/>
            <person name="Grigoriev I.V."/>
            <person name="Stajich J.E."/>
            <person name="Kennedy P.G."/>
        </authorList>
    </citation>
    <scope>NUCLEOTIDE SEQUENCE</scope>
    <source>
        <strain evidence="1">FC423</strain>
    </source>
</reference>
<dbReference type="RefSeq" id="XP_041299902.1">
    <property type="nucleotide sequence ID" value="XM_041430651.1"/>
</dbReference>
<feature type="non-terminal residue" evidence="1">
    <location>
        <position position="1"/>
    </location>
</feature>
<dbReference type="GeneID" id="64692910"/>
<dbReference type="AlphaFoldDB" id="A0A9P7FM46"/>
<evidence type="ECO:0008006" key="3">
    <source>
        <dbReference type="Google" id="ProtNLM"/>
    </source>
</evidence>
<dbReference type="OrthoDB" id="3044497at2759"/>
<comment type="caution">
    <text evidence="1">The sequence shown here is derived from an EMBL/GenBank/DDBJ whole genome shotgun (WGS) entry which is preliminary data.</text>
</comment>
<evidence type="ECO:0000313" key="2">
    <source>
        <dbReference type="Proteomes" id="UP000823399"/>
    </source>
</evidence>
<dbReference type="Proteomes" id="UP000823399">
    <property type="component" value="Unassembled WGS sequence"/>
</dbReference>
<accession>A0A9P7FM46</accession>
<sequence length="122" mass="13710">LVQLRTDISPLPLNKYLHRISRSTPPPPPPICPACEEREESVHHFVLSCPAYARHRASLKAELGMRAQSLKGLLNDGKSVKSVLKYIARTKCLKNTFGAPQRCRSEPNRCDKCLAIYFPQSP</sequence>
<gene>
    <name evidence="1" type="ORF">F5147DRAFT_563012</name>
</gene>